<evidence type="ECO:0000313" key="5">
    <source>
        <dbReference type="EMBL" id="PKH14087.1"/>
    </source>
</evidence>
<dbReference type="InterPro" id="IPR018060">
    <property type="entry name" value="HTH_AraC"/>
</dbReference>
<dbReference type="GO" id="GO:0043565">
    <property type="term" value="F:sequence-specific DNA binding"/>
    <property type="evidence" value="ECO:0007669"/>
    <property type="project" value="InterPro"/>
</dbReference>
<dbReference type="EMBL" id="NVXX01000050">
    <property type="protein sequence ID" value="PKH14087.1"/>
    <property type="molecule type" value="Genomic_DNA"/>
</dbReference>
<name>A0A2N1DW49_PSEFL</name>
<dbReference type="RefSeq" id="WP_101221246.1">
    <property type="nucleotide sequence ID" value="NZ_KZ478026.1"/>
</dbReference>
<proteinExistence type="predicted"/>
<keyword evidence="3" id="KW-0804">Transcription</keyword>
<reference evidence="5 6" key="1">
    <citation type="submission" date="2017-08" db="EMBL/GenBank/DDBJ databases">
        <authorList>
            <person name="de Groot N.N."/>
        </authorList>
    </citation>
    <scope>NUCLEOTIDE SEQUENCE [LARGE SCALE GENOMIC DNA]</scope>
    <source>
        <strain evidence="5 6">PfR 37</strain>
    </source>
</reference>
<evidence type="ECO:0000256" key="2">
    <source>
        <dbReference type="ARBA" id="ARBA00023125"/>
    </source>
</evidence>
<dbReference type="SMART" id="SM00342">
    <property type="entry name" value="HTH_ARAC"/>
    <property type="match status" value="1"/>
</dbReference>
<evidence type="ECO:0000256" key="1">
    <source>
        <dbReference type="ARBA" id="ARBA00023015"/>
    </source>
</evidence>
<dbReference type="InterPro" id="IPR009057">
    <property type="entry name" value="Homeodomain-like_sf"/>
</dbReference>
<dbReference type="PANTHER" id="PTHR43436:SF1">
    <property type="entry name" value="TRANSCRIPTIONAL REGULATORY PROTEIN"/>
    <property type="match status" value="1"/>
</dbReference>
<dbReference type="GO" id="GO:0003700">
    <property type="term" value="F:DNA-binding transcription factor activity"/>
    <property type="evidence" value="ECO:0007669"/>
    <property type="project" value="InterPro"/>
</dbReference>
<organism evidence="5 6">
    <name type="scientific">Pseudomonas fluorescens</name>
    <dbReference type="NCBI Taxonomy" id="294"/>
    <lineage>
        <taxon>Bacteria</taxon>
        <taxon>Pseudomonadati</taxon>
        <taxon>Pseudomonadota</taxon>
        <taxon>Gammaproteobacteria</taxon>
        <taxon>Pseudomonadales</taxon>
        <taxon>Pseudomonadaceae</taxon>
        <taxon>Pseudomonas</taxon>
    </lineage>
</organism>
<dbReference type="InterPro" id="IPR009594">
    <property type="entry name" value="Tscrpt_reg_HTH_AraC_N"/>
</dbReference>
<dbReference type="InterPro" id="IPR018062">
    <property type="entry name" value="HTH_AraC-typ_CS"/>
</dbReference>
<dbReference type="AlphaFoldDB" id="A0A2N1DW49"/>
<accession>A0A2N1DW49</accession>
<dbReference type="SUPFAM" id="SSF46689">
    <property type="entry name" value="Homeodomain-like"/>
    <property type="match status" value="2"/>
</dbReference>
<dbReference type="Pfam" id="PF06719">
    <property type="entry name" value="AraC_N"/>
    <property type="match status" value="1"/>
</dbReference>
<evidence type="ECO:0000259" key="4">
    <source>
        <dbReference type="PROSITE" id="PS01124"/>
    </source>
</evidence>
<sequence length="307" mass="33816">MTINPPALDTLIQSIDSRIQAPGDCPMPIPGLGFYRREQPAAPVVCMVEPSIVLVVQGKKQLWVGGEGYPYDTSRFLVTSLDIPANSEVLAASVEQPCLGLTFKLDLRMLAELIAQGDLPPTRERAMMKGVGIGSVTGGMLAAFARLVALLDEPEAIAVLAPLIQREIHYRLLQSDQAGRLRQICSVDGQGYRIAKAIDWLKLNFDSPLRVEELAARVQMSAATFHHHFRQLTSMSPLQYQKWLRLNEARRLMLNEHQDVSSAAFKVGYESPSQFSREYSRLFGVPPRRDIAALRGGVAVTDLPGPG</sequence>
<dbReference type="PROSITE" id="PS01124">
    <property type="entry name" value="HTH_ARAC_FAMILY_2"/>
    <property type="match status" value="1"/>
</dbReference>
<evidence type="ECO:0000313" key="6">
    <source>
        <dbReference type="Proteomes" id="UP000233564"/>
    </source>
</evidence>
<dbReference type="Pfam" id="PF12833">
    <property type="entry name" value="HTH_18"/>
    <property type="match status" value="1"/>
</dbReference>
<evidence type="ECO:0000256" key="3">
    <source>
        <dbReference type="ARBA" id="ARBA00023163"/>
    </source>
</evidence>
<protein>
    <submittedName>
        <fullName evidence="5">AraC family transcriptional regulator</fullName>
    </submittedName>
</protein>
<gene>
    <name evidence="5" type="ORF">CIB54_24750</name>
</gene>
<dbReference type="Proteomes" id="UP000233564">
    <property type="component" value="Unassembled WGS sequence"/>
</dbReference>
<keyword evidence="2" id="KW-0238">DNA-binding</keyword>
<dbReference type="Gene3D" id="1.10.10.60">
    <property type="entry name" value="Homeodomain-like"/>
    <property type="match status" value="2"/>
</dbReference>
<dbReference type="PANTHER" id="PTHR43436">
    <property type="entry name" value="ARAC-FAMILY TRANSCRIPTIONAL REGULATOR"/>
    <property type="match status" value="1"/>
</dbReference>
<dbReference type="GO" id="GO:0009893">
    <property type="term" value="P:positive regulation of metabolic process"/>
    <property type="evidence" value="ECO:0007669"/>
    <property type="project" value="UniProtKB-ARBA"/>
</dbReference>
<dbReference type="PROSITE" id="PS00041">
    <property type="entry name" value="HTH_ARAC_FAMILY_1"/>
    <property type="match status" value="1"/>
</dbReference>
<comment type="caution">
    <text evidence="5">The sequence shown here is derived from an EMBL/GenBank/DDBJ whole genome shotgun (WGS) entry which is preliminary data.</text>
</comment>
<keyword evidence="1" id="KW-0805">Transcription regulation</keyword>
<feature type="domain" description="HTH araC/xylS-type" evidence="4">
    <location>
        <begin position="195"/>
        <end position="293"/>
    </location>
</feature>